<dbReference type="UniPathway" id="UPA00077">
    <property type="reaction ID" value="UER00156"/>
</dbReference>
<keyword evidence="7" id="KW-0808">Transferase</keyword>
<evidence type="ECO:0000256" key="6">
    <source>
        <dbReference type="ARBA" id="ARBA00016919"/>
    </source>
</evidence>
<comment type="cofactor">
    <cofactor evidence="2">
        <name>Mg(2+)</name>
        <dbReference type="ChEBI" id="CHEBI:18420"/>
    </cofactor>
</comment>
<dbReference type="GO" id="GO:0046654">
    <property type="term" value="P:tetrahydrofolate biosynthetic process"/>
    <property type="evidence" value="ECO:0007669"/>
    <property type="project" value="UniProtKB-UniPathway"/>
</dbReference>
<evidence type="ECO:0000256" key="4">
    <source>
        <dbReference type="ARBA" id="ARBA00009503"/>
    </source>
</evidence>
<dbReference type="RefSeq" id="WP_103080402.1">
    <property type="nucleotide sequence ID" value="NZ_CP021850.1"/>
</dbReference>
<evidence type="ECO:0000313" key="15">
    <source>
        <dbReference type="Proteomes" id="UP000236151"/>
    </source>
</evidence>
<comment type="caution">
    <text evidence="14">The sequence shown here is derived from an EMBL/GenBank/DDBJ whole genome shotgun (WGS) entry which is preliminary data.</text>
</comment>
<evidence type="ECO:0000256" key="11">
    <source>
        <dbReference type="ARBA" id="ARBA00030193"/>
    </source>
</evidence>
<dbReference type="PANTHER" id="PTHR20941">
    <property type="entry name" value="FOLATE SYNTHESIS PROTEINS"/>
    <property type="match status" value="1"/>
</dbReference>
<comment type="function">
    <text evidence="12">Catalyzes the condensation of para-aminobenzoate (pABA) with 6-hydroxymethyl-7,8-dihydropterin diphosphate (DHPt-PP) to form 7,8-dihydropteroate (H2Pte), the immediate precursor of folate derivatives.</text>
</comment>
<dbReference type="Proteomes" id="UP000236151">
    <property type="component" value="Unassembled WGS sequence"/>
</dbReference>
<dbReference type="PROSITE" id="PS00792">
    <property type="entry name" value="DHPS_1"/>
    <property type="match status" value="1"/>
</dbReference>
<dbReference type="GO" id="GO:0004156">
    <property type="term" value="F:dihydropteroate synthase activity"/>
    <property type="evidence" value="ECO:0007669"/>
    <property type="project" value="UniProtKB-EC"/>
</dbReference>
<accession>A0A2K2FK50</accession>
<comment type="pathway">
    <text evidence="3">Cofactor biosynthesis; tetrahydrofolate biosynthesis; 7,8-dihydrofolate from 2-amino-4-hydroxy-6-hydroxymethyl-7,8-dihydropteridine diphosphate and 4-aminobenzoate: step 1/2.</text>
</comment>
<dbReference type="PANTHER" id="PTHR20941:SF1">
    <property type="entry name" value="FOLIC ACID SYNTHESIS PROTEIN FOL1"/>
    <property type="match status" value="1"/>
</dbReference>
<dbReference type="EC" id="2.5.1.15" evidence="5"/>
<dbReference type="InterPro" id="IPR045031">
    <property type="entry name" value="DHP_synth-like"/>
</dbReference>
<dbReference type="KEGG" id="cthd:CDO33_00905"/>
<evidence type="ECO:0000256" key="9">
    <source>
        <dbReference type="ARBA" id="ARBA00022842"/>
    </source>
</evidence>
<evidence type="ECO:0000259" key="13">
    <source>
        <dbReference type="PROSITE" id="PS50972"/>
    </source>
</evidence>
<feature type="domain" description="Pterin-binding" evidence="13">
    <location>
        <begin position="139"/>
        <end position="385"/>
    </location>
</feature>
<dbReference type="NCBIfam" id="TIGR01496">
    <property type="entry name" value="DHPS"/>
    <property type="match status" value="1"/>
</dbReference>
<gene>
    <name evidence="14" type="primary">folP</name>
    <name evidence="14" type="ORF">CDQ84_03475</name>
</gene>
<evidence type="ECO:0000256" key="12">
    <source>
        <dbReference type="ARBA" id="ARBA00053449"/>
    </source>
</evidence>
<dbReference type="EMBL" id="NIOJ01000005">
    <property type="protein sequence ID" value="PNU01019.1"/>
    <property type="molecule type" value="Genomic_DNA"/>
</dbReference>
<dbReference type="PROSITE" id="PS00793">
    <property type="entry name" value="DHPS_2"/>
    <property type="match status" value="1"/>
</dbReference>
<sequence>MVNARLLYIEKIGEAKEEVRKIGADAASISWLAPKAVHMTIKLENVSSFAANIIKQEMLGLGGDAAVNKGCADCSVEKTGVLLMGTYSQISRLVYKLSLHSAGLKGIGEEIRQVISAVDQGKPKYFECGKHKLEIGEKTYIMGILNVTPDSFSDGGKYNSIEAAVRRAKEMVEDGAEIIDVGGESTRPGYTPVDASEEINRVVPVIDILSKELNVPISVDTSKAATAEKALKAGAHIINDVWGLQRDPAMAEVASRFGAGVILMHNGNEVVRGDVMEEILRFLRKSIEIAEKAGISRECLCVDPGIGFAKTLEQNLETMRRLKELNSLNLPVLLGTSRKSLIGNVLELPVNERLEGTAATVTLGIANGADIVRVHDVREMSRVVRMTDAMVRV</sequence>
<comment type="similarity">
    <text evidence="4">Belongs to the DHPS family.</text>
</comment>
<keyword evidence="15" id="KW-1185">Reference proteome</keyword>
<comment type="catalytic activity">
    <reaction evidence="1">
        <text>(7,8-dihydropterin-6-yl)methyl diphosphate + 4-aminobenzoate = 7,8-dihydropteroate + diphosphate</text>
        <dbReference type="Rhea" id="RHEA:19949"/>
        <dbReference type="ChEBI" id="CHEBI:17836"/>
        <dbReference type="ChEBI" id="CHEBI:17839"/>
        <dbReference type="ChEBI" id="CHEBI:33019"/>
        <dbReference type="ChEBI" id="CHEBI:72950"/>
        <dbReference type="EC" id="2.5.1.15"/>
    </reaction>
</comment>
<dbReference type="OrthoDB" id="9811744at2"/>
<evidence type="ECO:0000256" key="3">
    <source>
        <dbReference type="ARBA" id="ARBA00004763"/>
    </source>
</evidence>
<dbReference type="Pfam" id="PF00809">
    <property type="entry name" value="Pterin_bind"/>
    <property type="match status" value="1"/>
</dbReference>
<dbReference type="GO" id="GO:0005829">
    <property type="term" value="C:cytosol"/>
    <property type="evidence" value="ECO:0007669"/>
    <property type="project" value="TreeGrafter"/>
</dbReference>
<protein>
    <recommendedName>
        <fullName evidence="6">Dihydropteroate synthase</fullName>
        <ecNumber evidence="5">2.5.1.15</ecNumber>
    </recommendedName>
    <alternativeName>
        <fullName evidence="11">Dihydropteroate pyrophosphorylase</fullName>
    </alternativeName>
</protein>
<dbReference type="InterPro" id="IPR006390">
    <property type="entry name" value="DHP_synth_dom"/>
</dbReference>
<dbReference type="AlphaFoldDB" id="A0A2K2FK50"/>
<dbReference type="SUPFAM" id="SSF51717">
    <property type="entry name" value="Dihydropteroate synthetase-like"/>
    <property type="match status" value="1"/>
</dbReference>
<evidence type="ECO:0000256" key="10">
    <source>
        <dbReference type="ARBA" id="ARBA00022909"/>
    </source>
</evidence>
<dbReference type="GO" id="GO:0046656">
    <property type="term" value="P:folic acid biosynthetic process"/>
    <property type="evidence" value="ECO:0007669"/>
    <property type="project" value="UniProtKB-KW"/>
</dbReference>
<evidence type="ECO:0000313" key="14">
    <source>
        <dbReference type="EMBL" id="PNU01019.1"/>
    </source>
</evidence>
<evidence type="ECO:0000256" key="8">
    <source>
        <dbReference type="ARBA" id="ARBA00022723"/>
    </source>
</evidence>
<name>A0A2K2FK50_9CLOT</name>
<keyword evidence="9" id="KW-0460">Magnesium</keyword>
<dbReference type="Gene3D" id="3.20.20.20">
    <property type="entry name" value="Dihydropteroate synthase-like"/>
    <property type="match status" value="1"/>
</dbReference>
<keyword evidence="10" id="KW-0289">Folate biosynthesis</keyword>
<dbReference type="CDD" id="cd00739">
    <property type="entry name" value="DHPS"/>
    <property type="match status" value="1"/>
</dbReference>
<evidence type="ECO:0000256" key="1">
    <source>
        <dbReference type="ARBA" id="ARBA00000012"/>
    </source>
</evidence>
<dbReference type="InterPro" id="IPR000489">
    <property type="entry name" value="Pterin-binding_dom"/>
</dbReference>
<proteinExistence type="inferred from homology"/>
<dbReference type="PROSITE" id="PS50972">
    <property type="entry name" value="PTERIN_BINDING"/>
    <property type="match status" value="1"/>
</dbReference>
<evidence type="ECO:0000256" key="5">
    <source>
        <dbReference type="ARBA" id="ARBA00012458"/>
    </source>
</evidence>
<reference evidence="15" key="1">
    <citation type="submission" date="2017-06" db="EMBL/GenBank/DDBJ databases">
        <title>Investigating the central metabolism of Clostridium thermosuccinogenes.</title>
        <authorList>
            <person name="Koendjbiharie J.G."/>
            <person name="Van Kranenburg R."/>
            <person name="Vriesendorp B."/>
        </authorList>
    </citation>
    <scope>NUCLEOTIDE SEQUENCE [LARGE SCALE GENOMIC DNA]</scope>
    <source>
        <strain evidence="15">DSM 5806</strain>
    </source>
</reference>
<evidence type="ECO:0000256" key="2">
    <source>
        <dbReference type="ARBA" id="ARBA00001946"/>
    </source>
</evidence>
<dbReference type="FunFam" id="3.20.20.20:FF:000006">
    <property type="entry name" value="Dihydropteroate synthase"/>
    <property type="match status" value="1"/>
</dbReference>
<dbReference type="InterPro" id="IPR011005">
    <property type="entry name" value="Dihydropteroate_synth-like_sf"/>
</dbReference>
<keyword evidence="8" id="KW-0479">Metal-binding</keyword>
<evidence type="ECO:0000256" key="7">
    <source>
        <dbReference type="ARBA" id="ARBA00022679"/>
    </source>
</evidence>
<dbReference type="GO" id="GO:0046872">
    <property type="term" value="F:metal ion binding"/>
    <property type="evidence" value="ECO:0007669"/>
    <property type="project" value="UniProtKB-KW"/>
</dbReference>
<organism evidence="14 15">
    <name type="scientific">Clostridium thermosuccinogenes</name>
    <dbReference type="NCBI Taxonomy" id="84032"/>
    <lineage>
        <taxon>Bacteria</taxon>
        <taxon>Bacillati</taxon>
        <taxon>Bacillota</taxon>
        <taxon>Clostridia</taxon>
        <taxon>Eubacteriales</taxon>
        <taxon>Clostridiaceae</taxon>
        <taxon>Clostridium</taxon>
    </lineage>
</organism>